<name>A0AAQ3PQ91_PASNO</name>
<evidence type="ECO:0000313" key="3">
    <source>
        <dbReference type="Proteomes" id="UP001341281"/>
    </source>
</evidence>
<keyword evidence="3" id="KW-1185">Reference proteome</keyword>
<feature type="region of interest" description="Disordered" evidence="1">
    <location>
        <begin position="1"/>
        <end position="52"/>
    </location>
</feature>
<sequence>MAMARAAVGGDAMPRTAGRATPRSGWTAPGDSIRQAGGTCESPKGGNTGSGVQTGLAWLASGASLCGTVDGSAETRSSKRATILRCASLQTEHVPLVARVKEPHQQTKKTSGTD</sequence>
<dbReference type="AlphaFoldDB" id="A0AAQ3PQ91"/>
<accession>A0AAQ3PQ91</accession>
<evidence type="ECO:0000256" key="1">
    <source>
        <dbReference type="SAM" id="MobiDB-lite"/>
    </source>
</evidence>
<dbReference type="EMBL" id="CP144745">
    <property type="protein sequence ID" value="WVZ54685.1"/>
    <property type="molecule type" value="Genomic_DNA"/>
</dbReference>
<organism evidence="2 3">
    <name type="scientific">Paspalum notatum var. saurae</name>
    <dbReference type="NCBI Taxonomy" id="547442"/>
    <lineage>
        <taxon>Eukaryota</taxon>
        <taxon>Viridiplantae</taxon>
        <taxon>Streptophyta</taxon>
        <taxon>Embryophyta</taxon>
        <taxon>Tracheophyta</taxon>
        <taxon>Spermatophyta</taxon>
        <taxon>Magnoliopsida</taxon>
        <taxon>Liliopsida</taxon>
        <taxon>Poales</taxon>
        <taxon>Poaceae</taxon>
        <taxon>PACMAD clade</taxon>
        <taxon>Panicoideae</taxon>
        <taxon>Andropogonodae</taxon>
        <taxon>Paspaleae</taxon>
        <taxon>Paspalinae</taxon>
        <taxon>Paspalum</taxon>
    </lineage>
</organism>
<gene>
    <name evidence="2" type="ORF">U9M48_005448</name>
</gene>
<proteinExistence type="predicted"/>
<reference evidence="2 3" key="1">
    <citation type="submission" date="2024-02" db="EMBL/GenBank/DDBJ databases">
        <title>High-quality chromosome-scale genome assembly of Pensacola bahiagrass (Paspalum notatum Flugge var. saurae).</title>
        <authorList>
            <person name="Vega J.M."/>
            <person name="Podio M."/>
            <person name="Orjuela J."/>
            <person name="Siena L.A."/>
            <person name="Pessino S.C."/>
            <person name="Combes M.C."/>
            <person name="Mariac C."/>
            <person name="Albertini E."/>
            <person name="Pupilli F."/>
            <person name="Ortiz J.P.A."/>
            <person name="Leblanc O."/>
        </authorList>
    </citation>
    <scope>NUCLEOTIDE SEQUENCE [LARGE SCALE GENOMIC DNA]</scope>
    <source>
        <strain evidence="2">R1</strain>
        <tissue evidence="2">Leaf</tissue>
    </source>
</reference>
<protein>
    <submittedName>
        <fullName evidence="2">Uncharacterized protein</fullName>
    </submittedName>
</protein>
<dbReference type="Proteomes" id="UP001341281">
    <property type="component" value="Chromosome 01"/>
</dbReference>
<evidence type="ECO:0000313" key="2">
    <source>
        <dbReference type="EMBL" id="WVZ54685.1"/>
    </source>
</evidence>